<dbReference type="PANTHER" id="PTHR21301">
    <property type="entry name" value="REVERSE TRANSCRIPTASE"/>
    <property type="match status" value="1"/>
</dbReference>
<dbReference type="PROSITE" id="PS50878">
    <property type="entry name" value="RT_POL"/>
    <property type="match status" value="1"/>
</dbReference>
<evidence type="ECO:0000313" key="2">
    <source>
        <dbReference type="EMBL" id="CAF4917321.1"/>
    </source>
</evidence>
<evidence type="ECO:0000313" key="3">
    <source>
        <dbReference type="Proteomes" id="UP000663838"/>
    </source>
</evidence>
<dbReference type="InterPro" id="IPR000477">
    <property type="entry name" value="RT_dom"/>
</dbReference>
<accession>A0A821W309</accession>
<evidence type="ECO:0000259" key="1">
    <source>
        <dbReference type="PROSITE" id="PS50878"/>
    </source>
</evidence>
<dbReference type="EMBL" id="CAJOBS010006917">
    <property type="protein sequence ID" value="CAF4917321.1"/>
    <property type="molecule type" value="Genomic_DNA"/>
</dbReference>
<dbReference type="PANTHER" id="PTHR21301:SF10">
    <property type="entry name" value="REVERSE TRANSCRIPTASE DOMAIN-CONTAINING PROTEIN"/>
    <property type="match status" value="1"/>
</dbReference>
<proteinExistence type="predicted"/>
<feature type="non-terminal residue" evidence="2">
    <location>
        <position position="1"/>
    </location>
</feature>
<gene>
    <name evidence="2" type="ORF">TOA249_LOCUS31841</name>
</gene>
<dbReference type="Proteomes" id="UP000663838">
    <property type="component" value="Unassembled WGS sequence"/>
</dbReference>
<comment type="caution">
    <text evidence="2">The sequence shown here is derived from an EMBL/GenBank/DDBJ whole genome shotgun (WGS) entry which is preliminary data.</text>
</comment>
<protein>
    <recommendedName>
        <fullName evidence="1">Reverse transcriptase domain-containing protein</fullName>
    </recommendedName>
</protein>
<reference evidence="2" key="1">
    <citation type="submission" date="2021-02" db="EMBL/GenBank/DDBJ databases">
        <authorList>
            <person name="Nowell W R."/>
        </authorList>
    </citation>
    <scope>NUCLEOTIDE SEQUENCE</scope>
</reference>
<feature type="domain" description="Reverse transcriptase" evidence="1">
    <location>
        <begin position="1"/>
        <end position="213"/>
    </location>
</feature>
<name>A0A821W309_9BILA</name>
<sequence length="213" mass="24190">MEELLGDNTKFKLVDNDSTITNEDQLIRLLSRLKKTISSQKLNIKPVMSAIKTVNYGLGKMLTSRLSHLRQSQYVIKDSSDFVTKLTNTKNVDKLMISFDVVSLFTNVALTFTIDYILDQLYPVCSTNCLQLSKSKQCVDCKRRIDFQALLEVATSKTHFSFNNKIYVQHDGVAMGAPLAPIIADIFMAYLETTLMDELISLGVCEWHRYVDD</sequence>
<dbReference type="AlphaFoldDB" id="A0A821W309"/>
<organism evidence="2 3">
    <name type="scientific">Rotaria socialis</name>
    <dbReference type="NCBI Taxonomy" id="392032"/>
    <lineage>
        <taxon>Eukaryota</taxon>
        <taxon>Metazoa</taxon>
        <taxon>Spiralia</taxon>
        <taxon>Gnathifera</taxon>
        <taxon>Rotifera</taxon>
        <taxon>Eurotatoria</taxon>
        <taxon>Bdelloidea</taxon>
        <taxon>Philodinida</taxon>
        <taxon>Philodinidae</taxon>
        <taxon>Rotaria</taxon>
    </lineage>
</organism>